<sequence length="1015" mass="111296">MIILLIFLLLAVLVIFYIVVPAIIRSIIAKIQLDFRSINIEQIENDRFHLRAQLEFSHTGYLPATILPPLIINVDNVGIVVHNESISIIGDIAGPTVVSINSPFIVSDMKAFRNFARSLTFEPYVVWHVKTEVTIQPISRHMFFYSNIPFNKEVTLGALNRLPNVSVDSISLRRSDAHRVLTDLIIKITNPSIFSIDLGQLYFSLQYNNCSIGYVESTSHNITIHPGENVIQFFGELQSLSSESYNALSTVIQNFLTGQTSNIEALAGPNTTSYPLITASIRGLSLNVPTPPFNEQLIASLTFNSLSLIPSTNKKEVMLSASIIIKINSPLGPKSPLNIQMINISVALFYEGDSVGMLNISQALVKQLDAITYQWKFNEKYLNLTGKGTTYEKFARNFISANKTHPIDFRIVGVVSIVGSFALGPLNINQILVGNNVSLVGLDNLNNVHVDGISIDGEQGAALRLSINTTINNPGVTEVELRNFSLHIAVGENGTILGQVPIDVLAIRPGKNTVTFNGLLTPSCETDLPVIGKFISAYLNGQTQAVTLFHNQSSVKNATAMDLTISGLSVKTNLDGIETKLIRQVNVLNFGIEFDSVHVNKIYITGQLSVLLELPSNIDMKFKALRTSINFTMSFSDEPSIGQMILHDLPVEHNQTTNELLINFNKQELIVLNDASFKQLAAFLFLTKNVSIMIEGLAEALAEVRIGNITLSNIPINDTFHLVGYNQFDNGLLNIDNVDLIGAISTRALSLHVRTQIINPSVVNILNAGRIAFDLCDITSGKSLGLIIIDPFYLQPQGNITVLDAEGTFNITKQNATIAKEFISNMISGIDNQVELRGRLENNSTDTSISLLSFAIPCLRIHTRVPGLSGERTLIPEIILRKLTSTEIVNIPFGRVIQLSTRIRIVNPFSTPLVILNMDIRADFGPIVDEDLQVGIVSNNTHLTIHSQQELITPYLTVELTGKLSTMTALIKPLLAGSARLSLSGMIDISIGGDFVLTELPLTALDVATAEEDFI</sequence>
<dbReference type="EMBL" id="CAJNOL010000693">
    <property type="protein sequence ID" value="CAF1168617.1"/>
    <property type="molecule type" value="Genomic_DNA"/>
</dbReference>
<organism evidence="1 3">
    <name type="scientific">Rotaria sordida</name>
    <dbReference type="NCBI Taxonomy" id="392033"/>
    <lineage>
        <taxon>Eukaryota</taxon>
        <taxon>Metazoa</taxon>
        <taxon>Spiralia</taxon>
        <taxon>Gnathifera</taxon>
        <taxon>Rotifera</taxon>
        <taxon>Eurotatoria</taxon>
        <taxon>Bdelloidea</taxon>
        <taxon>Philodinida</taxon>
        <taxon>Philodinidae</taxon>
        <taxon>Rotaria</taxon>
    </lineage>
</organism>
<evidence type="ECO:0000313" key="2">
    <source>
        <dbReference type="EMBL" id="CAF1168617.1"/>
    </source>
</evidence>
<accession>A0A814AR12</accession>
<protein>
    <submittedName>
        <fullName evidence="1">Uncharacterized protein</fullName>
    </submittedName>
</protein>
<evidence type="ECO:0000313" key="1">
    <source>
        <dbReference type="EMBL" id="CAF0917176.1"/>
    </source>
</evidence>
<dbReference type="Pfam" id="PF12505">
    <property type="entry name" value="DUF3712"/>
    <property type="match status" value="3"/>
</dbReference>
<dbReference type="AlphaFoldDB" id="A0A814AR12"/>
<dbReference type="GO" id="GO:0016020">
    <property type="term" value="C:membrane"/>
    <property type="evidence" value="ECO:0007669"/>
    <property type="project" value="TreeGrafter"/>
</dbReference>
<proteinExistence type="predicted"/>
<name>A0A814AR12_9BILA</name>
<dbReference type="EMBL" id="CAJNOH010000160">
    <property type="protein sequence ID" value="CAF0917176.1"/>
    <property type="molecule type" value="Genomic_DNA"/>
</dbReference>
<dbReference type="InterPro" id="IPR022185">
    <property type="entry name" value="DUF3712"/>
</dbReference>
<comment type="caution">
    <text evidence="1">The sequence shown here is derived from an EMBL/GenBank/DDBJ whole genome shotgun (WGS) entry which is preliminary data.</text>
</comment>
<dbReference type="PANTHER" id="PTHR35895">
    <property type="entry name" value="CHROMOSOME 16, WHOLE GENOME SHOTGUN SEQUENCE"/>
    <property type="match status" value="1"/>
</dbReference>
<gene>
    <name evidence="2" type="ORF">JXQ802_LOCUS22665</name>
    <name evidence="1" type="ORF">PYM288_LOCUS10331</name>
</gene>
<dbReference type="Proteomes" id="UP000663870">
    <property type="component" value="Unassembled WGS sequence"/>
</dbReference>
<dbReference type="PANTHER" id="PTHR35895:SF1">
    <property type="entry name" value="LIPID-BINDING SERUM GLYCOPROTEIN C-TERMINAL DOMAIN-CONTAINING PROTEIN"/>
    <property type="match status" value="1"/>
</dbReference>
<keyword evidence="4" id="KW-1185">Reference proteome</keyword>
<reference evidence="1" key="1">
    <citation type="submission" date="2021-02" db="EMBL/GenBank/DDBJ databases">
        <authorList>
            <person name="Nowell W R."/>
        </authorList>
    </citation>
    <scope>NUCLEOTIDE SEQUENCE</scope>
</reference>
<evidence type="ECO:0000313" key="4">
    <source>
        <dbReference type="Proteomes" id="UP000663870"/>
    </source>
</evidence>
<dbReference type="Proteomes" id="UP000663854">
    <property type="component" value="Unassembled WGS sequence"/>
</dbReference>
<evidence type="ECO:0000313" key="3">
    <source>
        <dbReference type="Proteomes" id="UP000663854"/>
    </source>
</evidence>
<dbReference type="InterPro" id="IPR046368">
    <property type="entry name" value="Tag1"/>
</dbReference>
<dbReference type="SUPFAM" id="SSF117070">
    <property type="entry name" value="LEA14-like"/>
    <property type="match status" value="1"/>
</dbReference>